<keyword evidence="2" id="KW-1185">Reference proteome</keyword>
<name>A0AAN9XXW6_9HEMI</name>
<evidence type="ECO:0000313" key="2">
    <source>
        <dbReference type="Proteomes" id="UP001367676"/>
    </source>
</evidence>
<comment type="caution">
    <text evidence="1">The sequence shown here is derived from an EMBL/GenBank/DDBJ whole genome shotgun (WGS) entry which is preliminary data.</text>
</comment>
<protein>
    <submittedName>
        <fullName evidence="1">Uncharacterized protein</fullName>
    </submittedName>
</protein>
<gene>
    <name evidence="1" type="ORF">V9T40_011177</name>
</gene>
<sequence>MVRRPHVITHRLCDDDDDDGAVARPEDAMIITIHRHSHPLPPSAPLPPHILHGTRGLKYVYSSHRLQKKVSSSTRIPAAAQEHIRSGRPAITARRLIEIGNNFAGKGTIFSNRNRKCPKRTEVQKNNTEEMVLITTNTESVELIEAHIVLRNSDRQDIDLNGNISTAL</sequence>
<dbReference type="EMBL" id="JBBCAQ010000037">
    <property type="protein sequence ID" value="KAK7573986.1"/>
    <property type="molecule type" value="Genomic_DNA"/>
</dbReference>
<organism evidence="1 2">
    <name type="scientific">Parthenolecanium corni</name>
    <dbReference type="NCBI Taxonomy" id="536013"/>
    <lineage>
        <taxon>Eukaryota</taxon>
        <taxon>Metazoa</taxon>
        <taxon>Ecdysozoa</taxon>
        <taxon>Arthropoda</taxon>
        <taxon>Hexapoda</taxon>
        <taxon>Insecta</taxon>
        <taxon>Pterygota</taxon>
        <taxon>Neoptera</taxon>
        <taxon>Paraneoptera</taxon>
        <taxon>Hemiptera</taxon>
        <taxon>Sternorrhyncha</taxon>
        <taxon>Coccoidea</taxon>
        <taxon>Coccidae</taxon>
        <taxon>Parthenolecanium</taxon>
    </lineage>
</organism>
<proteinExistence type="predicted"/>
<accession>A0AAN9XXW6</accession>
<dbReference type="Proteomes" id="UP001367676">
    <property type="component" value="Unassembled WGS sequence"/>
</dbReference>
<dbReference type="AlphaFoldDB" id="A0AAN9XXW6"/>
<reference evidence="1 2" key="1">
    <citation type="submission" date="2024-03" db="EMBL/GenBank/DDBJ databases">
        <title>Adaptation during the transition from Ophiocordyceps entomopathogen to insect associate is accompanied by gene loss and intensified selection.</title>
        <authorList>
            <person name="Ward C.M."/>
            <person name="Onetto C.A."/>
            <person name="Borneman A.R."/>
        </authorList>
    </citation>
    <scope>NUCLEOTIDE SEQUENCE [LARGE SCALE GENOMIC DNA]</scope>
    <source>
        <strain evidence="1">AWRI1</strain>
        <tissue evidence="1">Single Adult Female</tissue>
    </source>
</reference>
<evidence type="ECO:0000313" key="1">
    <source>
        <dbReference type="EMBL" id="KAK7573986.1"/>
    </source>
</evidence>